<evidence type="ECO:0000313" key="2">
    <source>
        <dbReference type="Proteomes" id="UP000603545"/>
    </source>
</evidence>
<reference evidence="1 2" key="1">
    <citation type="submission" date="2020-08" db="EMBL/GenBank/DDBJ databases">
        <title>Bridging the membrane lipid divide: bacteria of the FCB group superphylum have the potential to synthesize archaeal ether lipids.</title>
        <authorList>
            <person name="Villanueva L."/>
            <person name="Von Meijenfeldt F.A.B."/>
            <person name="Westbye A.B."/>
            <person name="Yadav S."/>
            <person name="Hopmans E.C."/>
            <person name="Dutilh B.E."/>
            <person name="Sinninghe Damste J.S."/>
        </authorList>
    </citation>
    <scope>NUCLEOTIDE SEQUENCE [LARGE SCALE GENOMIC DNA]</scope>
    <source>
        <strain evidence="1">NIOZ-UU82</strain>
    </source>
</reference>
<dbReference type="AlphaFoldDB" id="A0A8J6T6K6"/>
<dbReference type="Proteomes" id="UP000603545">
    <property type="component" value="Unassembled WGS sequence"/>
</dbReference>
<sequence>MSIITITAGSYSKGEQIAKSVAKRMEYDFADSEIILSLVSREFGVPESKLVKAIKDIPLTVGLFSQAKQQHIIYIDTVLTEHILKNNIVYYGAIGFPFIQEISHVLKVQIIANLEDRIKNKAKLDGESQQKARKTVIKEDNQQKKWAAAVYDIDLTDPNLYDLVINIGHIQDDDVEGALETIINTVKHKKFQPLTYSLRCMKNVAMSCRVRATLADIDSKMQVKSDEGTVYIYTKAVKKKAQDKVLEMKQKVMRLEGVKHVEVYVDNDLFSTVAHGQ</sequence>
<keyword evidence="1" id="KW-0418">Kinase</keyword>
<name>A0A8J6T6K6_9BACT</name>
<evidence type="ECO:0000313" key="1">
    <source>
        <dbReference type="EMBL" id="MBC8199137.1"/>
    </source>
</evidence>
<dbReference type="GO" id="GO:0016301">
    <property type="term" value="F:kinase activity"/>
    <property type="evidence" value="ECO:0007669"/>
    <property type="project" value="UniProtKB-KW"/>
</dbReference>
<proteinExistence type="predicted"/>
<protein>
    <submittedName>
        <fullName evidence="1">Cytidylate kinase-like family protein</fullName>
    </submittedName>
</protein>
<keyword evidence="1" id="KW-0808">Transferase</keyword>
<gene>
    <name evidence="1" type="ORF">H8E80_03705</name>
</gene>
<dbReference type="Pfam" id="PF13189">
    <property type="entry name" value="Cytidylate_kin2"/>
    <property type="match status" value="1"/>
</dbReference>
<accession>A0A8J6T6K6</accession>
<dbReference type="InterPro" id="IPR027417">
    <property type="entry name" value="P-loop_NTPase"/>
</dbReference>
<dbReference type="Gene3D" id="3.40.50.300">
    <property type="entry name" value="P-loop containing nucleotide triphosphate hydrolases"/>
    <property type="match status" value="1"/>
</dbReference>
<comment type="caution">
    <text evidence="1">The sequence shown here is derived from an EMBL/GenBank/DDBJ whole genome shotgun (WGS) entry which is preliminary data.</text>
</comment>
<dbReference type="EMBL" id="JACNLL010000037">
    <property type="protein sequence ID" value="MBC8199137.1"/>
    <property type="molecule type" value="Genomic_DNA"/>
</dbReference>
<organism evidence="1 2">
    <name type="scientific">Candidatus Desulfaltia bathyphila</name>
    <dbReference type="NCBI Taxonomy" id="2841697"/>
    <lineage>
        <taxon>Bacteria</taxon>
        <taxon>Pseudomonadati</taxon>
        <taxon>Thermodesulfobacteriota</taxon>
        <taxon>Desulfobacteria</taxon>
        <taxon>Desulfobacterales</taxon>
        <taxon>Desulfobacterales incertae sedis</taxon>
        <taxon>Candidatus Desulfaltia</taxon>
    </lineage>
</organism>